<protein>
    <submittedName>
        <fullName evidence="2">Uncharacterized protein</fullName>
    </submittedName>
</protein>
<evidence type="ECO:0000256" key="1">
    <source>
        <dbReference type="SAM" id="MobiDB-lite"/>
    </source>
</evidence>
<feature type="compositionally biased region" description="Basic and acidic residues" evidence="1">
    <location>
        <begin position="13"/>
        <end position="27"/>
    </location>
</feature>
<feature type="compositionally biased region" description="Basic residues" evidence="1">
    <location>
        <begin position="1"/>
        <end position="12"/>
    </location>
</feature>
<evidence type="ECO:0000313" key="2">
    <source>
        <dbReference type="EMBL" id="MCH6169218.1"/>
    </source>
</evidence>
<proteinExistence type="predicted"/>
<name>A0ABS9TL33_9PSEU</name>
<organism evidence="2 3">
    <name type="scientific">Pseudonocardia alaniniphila</name>
    <dbReference type="NCBI Taxonomy" id="75291"/>
    <lineage>
        <taxon>Bacteria</taxon>
        <taxon>Bacillati</taxon>
        <taxon>Actinomycetota</taxon>
        <taxon>Actinomycetes</taxon>
        <taxon>Pseudonocardiales</taxon>
        <taxon>Pseudonocardiaceae</taxon>
        <taxon>Pseudonocardia</taxon>
    </lineage>
</organism>
<dbReference type="EMBL" id="JAKXMK010000024">
    <property type="protein sequence ID" value="MCH6169218.1"/>
    <property type="molecule type" value="Genomic_DNA"/>
</dbReference>
<reference evidence="2 3" key="1">
    <citation type="submission" date="2022-03" db="EMBL/GenBank/DDBJ databases">
        <title>Pseudonocardia alaer sp. nov., a novel actinomycete isolated from reed forest soil.</title>
        <authorList>
            <person name="Wang L."/>
        </authorList>
    </citation>
    <scope>NUCLEOTIDE SEQUENCE [LARGE SCALE GENOMIC DNA]</scope>
    <source>
        <strain evidence="2 3">Y-16303</strain>
    </source>
</reference>
<keyword evidence="3" id="KW-1185">Reference proteome</keyword>
<feature type="region of interest" description="Disordered" evidence="1">
    <location>
        <begin position="1"/>
        <end position="56"/>
    </location>
</feature>
<accession>A0ABS9TL33</accession>
<gene>
    <name evidence="2" type="ORF">MMF94_26275</name>
</gene>
<dbReference type="RefSeq" id="WP_241039866.1">
    <property type="nucleotide sequence ID" value="NZ_BAAAJF010000021.1"/>
</dbReference>
<dbReference type="Proteomes" id="UP001299970">
    <property type="component" value="Unassembled WGS sequence"/>
</dbReference>
<sequence>MASLKKQLKRLTKRQDALERAMRDLKPKRLRKLVRRLGNQKSRKPRIPSLPGRRAS</sequence>
<comment type="caution">
    <text evidence="2">The sequence shown here is derived from an EMBL/GenBank/DDBJ whole genome shotgun (WGS) entry which is preliminary data.</text>
</comment>
<evidence type="ECO:0000313" key="3">
    <source>
        <dbReference type="Proteomes" id="UP001299970"/>
    </source>
</evidence>